<dbReference type="KEGG" id="sjv:SJAV_20760"/>
<evidence type="ECO:0000313" key="1">
    <source>
        <dbReference type="EMBL" id="BFH74132.1"/>
    </source>
</evidence>
<sequence length="391" mass="43635">MRSYFNDINHIVRHGILVRTSRGDKTFLVFIGGYDEGWANSVYSVRIYNGGNAYKAKFTSSIAPKIFNSNSGLVVIPTTAEGNQYWINFRDPVHQVCRNIQLNQAGEEIEELVYESVWQRIVQVFMQAPQEFSKLINVVTFAGIMNYVLQIQAYLLTSFDFIAKHNGTITYNATSNYWILNPSISNYLRSISDMPPSMTLGFNFLRKLEDMFSMPTILALPNKPMTLDYTSEPSFNFVIQLASQVQNGLSNFPIIIGAPVLGSEMCTTECDDSQALIGFVSKQLLPELPAPGSWSEYQYKADLMVPPPRSYSWDDIVAWAQAQGQDVSALNIAADAVAVIQSALEKVAQETGSTVEEWEVVGQDIEIGAETVEKGVENVATEIYNMVKGLF</sequence>
<organism evidence="1">
    <name type="scientific">Sulfurisphaera javensis</name>
    <dbReference type="NCBI Taxonomy" id="2049879"/>
    <lineage>
        <taxon>Archaea</taxon>
        <taxon>Thermoproteota</taxon>
        <taxon>Thermoprotei</taxon>
        <taxon>Sulfolobales</taxon>
        <taxon>Sulfolobaceae</taxon>
        <taxon>Sulfurisphaera</taxon>
    </lineage>
</organism>
<reference evidence="1" key="1">
    <citation type="submission" date="2024-03" db="EMBL/GenBank/DDBJ databases">
        <title>Complete genome sequence of Sulfurisphaera javensis strain KD-1.</title>
        <authorList>
            <person name="Sakai H."/>
            <person name="Nur N."/>
            <person name="Suwanto A."/>
            <person name="Kurosawa N."/>
        </authorList>
    </citation>
    <scope>NUCLEOTIDE SEQUENCE</scope>
    <source>
        <strain evidence="1">KD-1</strain>
    </source>
</reference>
<dbReference type="EMBL" id="AP031322">
    <property type="protein sequence ID" value="BFH74132.1"/>
    <property type="molecule type" value="Genomic_DNA"/>
</dbReference>
<proteinExistence type="predicted"/>
<protein>
    <recommendedName>
        <fullName evidence="2">Virion structural protein</fullName>
    </recommendedName>
</protein>
<accession>A0AAT9GT84</accession>
<evidence type="ECO:0008006" key="2">
    <source>
        <dbReference type="Google" id="ProtNLM"/>
    </source>
</evidence>
<name>A0AAT9GT84_9CREN</name>
<gene>
    <name evidence="1" type="ORF">SJAV_20760</name>
</gene>
<dbReference type="AlphaFoldDB" id="A0AAT9GT84"/>